<protein>
    <submittedName>
        <fullName evidence="1">DNA recombinase, putative</fullName>
    </submittedName>
</protein>
<sequence>MKYVPESDFEYAFVTMMNKLIFGHAVVLKPLLVSLRRMSSDDTLESIQAIDKKLEENVEQRNVLVGLMTKKYLEPAVYNKSNNELLQEAERLRRQKESITRFLNNDFQNLSEVSALLQYATKASMLEGFDGELFARFVERVLVYSRAEIGFELKCGITLKERLVG</sequence>
<dbReference type="KEGG" id="cth:Cthe_1669"/>
<dbReference type="AlphaFoldDB" id="A3DG13"/>
<reference evidence="1 2" key="2">
    <citation type="journal article" date="2013" name="Biotechnol. Biofuels">
        <title>Global transcriptome analysis of Clostridium thermocellum ATCC 27405 during growth on dilute acid pretreated Populus and switchgrass.</title>
        <authorList>
            <person name="Wilson C.M."/>
            <person name="Rodriguez M.Jr."/>
            <person name="Johnson C.M."/>
            <person name="Martin S.L."/>
            <person name="Chu T.M."/>
            <person name="Wolfinger R.D."/>
            <person name="Hauser L.J."/>
            <person name="Land M.L."/>
            <person name="Klingeman D.M."/>
            <person name="Syed M.H."/>
            <person name="Ragauskas A.J."/>
            <person name="Tschaplinski T.J."/>
            <person name="Mielenz J.R."/>
            <person name="Brown S.D."/>
        </authorList>
    </citation>
    <scope>NUCLEOTIDE SEQUENCE [LARGE SCALE GENOMIC DNA]</scope>
    <source>
        <strain evidence="2">ATCC 27405 / DSM 1237 / JCM 9322 / NBRC 103400 / NCIMB 10682 / NRRL B-4536 / VPI 7372</strain>
    </source>
</reference>
<evidence type="ECO:0000313" key="1">
    <source>
        <dbReference type="EMBL" id="ABN52892.1"/>
    </source>
</evidence>
<dbReference type="STRING" id="203119.Cthe_1669"/>
<reference evidence="2" key="1">
    <citation type="submission" date="2007-02" db="EMBL/GenBank/DDBJ databases">
        <title>Complete sequence of Clostridium thermocellum ATCC 27405.</title>
        <authorList>
            <consortium name="US DOE Joint Genome Institute"/>
            <person name="Copeland A."/>
            <person name="Lucas S."/>
            <person name="Lapidus A."/>
            <person name="Barry K."/>
            <person name="Detter J.C."/>
            <person name="Glavina del Rio T."/>
            <person name="Hammon N."/>
            <person name="Israni S."/>
            <person name="Dalin E."/>
            <person name="Tice H."/>
            <person name="Pitluck S."/>
            <person name="Chertkov O."/>
            <person name="Brettin T."/>
            <person name="Bruce D."/>
            <person name="Han C."/>
            <person name="Tapia R."/>
            <person name="Gilna P."/>
            <person name="Schmutz J."/>
            <person name="Larimer F."/>
            <person name="Land M."/>
            <person name="Hauser L."/>
            <person name="Kyrpides N."/>
            <person name="Mikhailova N."/>
            <person name="Wu J.H.D."/>
            <person name="Newcomb M."/>
            <person name="Richardson P."/>
        </authorList>
    </citation>
    <scope>NUCLEOTIDE SEQUENCE [LARGE SCALE GENOMIC DNA]</scope>
    <source>
        <strain evidence="2">ATCC 27405 / DSM 1237 / JCM 9322 / NBRC 103400 / NCIMB 10682 / NRRL B-4536 / VPI 7372</strain>
    </source>
</reference>
<dbReference type="HOGENOM" id="CLU_1739560_0_0_9"/>
<dbReference type="Proteomes" id="UP000002145">
    <property type="component" value="Chromosome"/>
</dbReference>
<keyword evidence="2" id="KW-1185">Reference proteome</keyword>
<evidence type="ECO:0000313" key="2">
    <source>
        <dbReference type="Proteomes" id="UP000002145"/>
    </source>
</evidence>
<accession>A3DG13</accession>
<name>A3DG13_ACET2</name>
<organism evidence="1 2">
    <name type="scientific">Acetivibrio thermocellus (strain ATCC 27405 / DSM 1237 / JCM 9322 / NBRC 103400 / NCIMB 10682 / NRRL B-4536 / VPI 7372)</name>
    <name type="common">Clostridium thermocellum</name>
    <dbReference type="NCBI Taxonomy" id="203119"/>
    <lineage>
        <taxon>Bacteria</taxon>
        <taxon>Bacillati</taxon>
        <taxon>Bacillota</taxon>
        <taxon>Clostridia</taxon>
        <taxon>Eubacteriales</taxon>
        <taxon>Oscillospiraceae</taxon>
        <taxon>Acetivibrio</taxon>
    </lineage>
</organism>
<dbReference type="EMBL" id="CP000568">
    <property type="protein sequence ID" value="ABN52892.1"/>
    <property type="molecule type" value="Genomic_DNA"/>
</dbReference>
<gene>
    <name evidence="1" type="ordered locus">Cthe_1669</name>
</gene>
<dbReference type="eggNOG" id="COG1961">
    <property type="taxonomic scope" value="Bacteria"/>
</dbReference>
<proteinExistence type="predicted"/>